<dbReference type="RefSeq" id="WP_172175188.1">
    <property type="nucleotide sequence ID" value="NZ_CASGIA010000009.1"/>
</dbReference>
<feature type="chain" id="PRO_5046836385" description="DUF3244 domain-containing protein" evidence="1">
    <location>
        <begin position="22"/>
        <end position="122"/>
    </location>
</feature>
<feature type="signal peptide" evidence="1">
    <location>
        <begin position="1"/>
        <end position="21"/>
    </location>
</feature>
<dbReference type="GeneID" id="82157304"/>
<keyword evidence="1" id="KW-0732">Signal</keyword>
<dbReference type="Proteomes" id="UP001193734">
    <property type="component" value="Unassembled WGS sequence"/>
</dbReference>
<accession>A0ABX2AT04</accession>
<reference evidence="2 3" key="1">
    <citation type="submission" date="2020-05" db="EMBL/GenBank/DDBJ databases">
        <title>Distinct polysaccharide utilization as determinants for interspecies competition between intestinal Prevotella spp.</title>
        <authorList>
            <person name="Galvez E.J.C."/>
            <person name="Iljazovic A."/>
            <person name="Strowig T."/>
        </authorList>
    </citation>
    <scope>NUCLEOTIDE SEQUENCE [LARGE SCALE GENOMIC DNA]</scope>
    <source>
        <strain evidence="2 3">PROD</strain>
    </source>
</reference>
<keyword evidence="3" id="KW-1185">Reference proteome</keyword>
<evidence type="ECO:0000313" key="2">
    <source>
        <dbReference type="EMBL" id="NPE13872.1"/>
    </source>
</evidence>
<proteinExistence type="predicted"/>
<evidence type="ECO:0000256" key="1">
    <source>
        <dbReference type="SAM" id="SignalP"/>
    </source>
</evidence>
<protein>
    <recommendedName>
        <fullName evidence="4">DUF3244 domain-containing protein</fullName>
    </recommendedName>
</protein>
<dbReference type="EMBL" id="JABKKE010000007">
    <property type="protein sequence ID" value="NPE13872.1"/>
    <property type="molecule type" value="Genomic_DNA"/>
</dbReference>
<name>A0ABX2AT04_9BACT</name>
<organism evidence="2 3">
    <name type="scientific">Xylanibacter rodentium</name>
    <dbReference type="NCBI Taxonomy" id="2736289"/>
    <lineage>
        <taxon>Bacteria</taxon>
        <taxon>Pseudomonadati</taxon>
        <taxon>Bacteroidota</taxon>
        <taxon>Bacteroidia</taxon>
        <taxon>Bacteroidales</taxon>
        <taxon>Prevotellaceae</taxon>
        <taxon>Xylanibacter</taxon>
    </lineage>
</organism>
<evidence type="ECO:0008006" key="4">
    <source>
        <dbReference type="Google" id="ProtNLM"/>
    </source>
</evidence>
<evidence type="ECO:0000313" key="3">
    <source>
        <dbReference type="Proteomes" id="UP001193734"/>
    </source>
</evidence>
<comment type="caution">
    <text evidence="2">The sequence shown here is derived from an EMBL/GenBank/DDBJ whole genome shotgun (WGS) entry which is preliminary data.</text>
</comment>
<gene>
    <name evidence="2" type="ORF">HPS55_05955</name>
</gene>
<sequence length="122" mass="13657">MRKSIFIMTMAVFAISLSVLAGPTITKKDRTVDADKNVVKTDSTTVIDFDGYNTVNIEFNKASDDVVVKIYKNEELVYTDSNMVSSGTTISYDITDNPMERDFDIVVEMDGRTDATESIRIH</sequence>